<reference evidence="7 8" key="1">
    <citation type="submission" date="2018-11" db="EMBL/GenBank/DDBJ databases">
        <authorList>
            <person name="Lopez-Roques C."/>
            <person name="Donnadieu C."/>
            <person name="Bouchez O."/>
            <person name="Klopp C."/>
            <person name="Cabau C."/>
            <person name="Zahm M."/>
        </authorList>
    </citation>
    <scope>NUCLEOTIDE SEQUENCE [LARGE SCALE GENOMIC DNA]</scope>
    <source>
        <strain evidence="7">RS831</strain>
        <tissue evidence="7">Whole body</tissue>
    </source>
</reference>
<proteinExistence type="inferred from homology"/>
<protein>
    <recommendedName>
        <fullName evidence="6">E2F transcription factor CC-MB domain-containing protein</fullName>
    </recommendedName>
</protein>
<keyword evidence="3" id="KW-0238">DNA-binding</keyword>
<keyword evidence="2" id="KW-0805">Transcription regulation</keyword>
<evidence type="ECO:0000256" key="2">
    <source>
        <dbReference type="ARBA" id="ARBA00023015"/>
    </source>
</evidence>
<evidence type="ECO:0000256" key="1">
    <source>
        <dbReference type="ARBA" id="ARBA00010940"/>
    </source>
</evidence>
<feature type="region of interest" description="Disordered" evidence="5">
    <location>
        <begin position="146"/>
        <end position="168"/>
    </location>
</feature>
<dbReference type="CDD" id="cd14660">
    <property type="entry name" value="E2F_DD"/>
    <property type="match status" value="1"/>
</dbReference>
<evidence type="ECO:0000256" key="3">
    <source>
        <dbReference type="ARBA" id="ARBA00023125"/>
    </source>
</evidence>
<accession>A0A3S2U9Z7</accession>
<dbReference type="OrthoDB" id="1743261at2759"/>
<gene>
    <name evidence="7" type="ORF">OJAV_G00106050</name>
</gene>
<evidence type="ECO:0000259" key="6">
    <source>
        <dbReference type="Pfam" id="PF16421"/>
    </source>
</evidence>
<dbReference type="GO" id="GO:0003677">
    <property type="term" value="F:DNA binding"/>
    <property type="evidence" value="ECO:0007669"/>
    <property type="project" value="UniProtKB-KW"/>
</dbReference>
<reference evidence="7 8" key="2">
    <citation type="submission" date="2019-01" db="EMBL/GenBank/DDBJ databases">
        <title>A chromosome length genome reference of the Java medaka (oryzias javanicus).</title>
        <authorList>
            <person name="Herpin A."/>
            <person name="Takehana Y."/>
            <person name="Naruse K."/>
            <person name="Ansai S."/>
            <person name="Kawaguchi M."/>
        </authorList>
    </citation>
    <scope>NUCLEOTIDE SEQUENCE [LARGE SCALE GENOMIC DNA]</scope>
    <source>
        <strain evidence="7">RS831</strain>
        <tissue evidence="7">Whole body</tissue>
    </source>
</reference>
<sequence length="204" mass="22003">MKHSRNLYRAVPLTSWITYAYVTYKDVRQIPSLGDKTVILIKAPPETTLQVPHPDEGFQIHLKSAFGPIEALLCFDALPPVKPLHAISGSSPAAGRESSSHTPALILLSQVSSKSVFKASPEQPENTICRITHRSDLQPKLTQQFLLSPTPPLSSSQPSRTDGGQTKGTQALAVRVGGQQYLLSLAGNDGISQLFSAHLDQSNG</sequence>
<keyword evidence="8" id="KW-1185">Reference proteome</keyword>
<evidence type="ECO:0000313" key="7">
    <source>
        <dbReference type="EMBL" id="RVE66311.1"/>
    </source>
</evidence>
<keyword evidence="4" id="KW-0804">Transcription</keyword>
<dbReference type="AlphaFoldDB" id="A0A3S2U9Z7"/>
<dbReference type="SUPFAM" id="SSF144074">
    <property type="entry name" value="E2F-DP heterodimerization region"/>
    <property type="match status" value="1"/>
</dbReference>
<evidence type="ECO:0000256" key="5">
    <source>
        <dbReference type="SAM" id="MobiDB-lite"/>
    </source>
</evidence>
<dbReference type="EMBL" id="CM012447">
    <property type="protein sequence ID" value="RVE66311.1"/>
    <property type="molecule type" value="Genomic_DNA"/>
</dbReference>
<feature type="compositionally biased region" description="Low complexity" evidence="5">
    <location>
        <begin position="146"/>
        <end position="159"/>
    </location>
</feature>
<dbReference type="InterPro" id="IPR032198">
    <property type="entry name" value="E2F_CC-MB"/>
</dbReference>
<feature type="domain" description="E2F transcription factor CC-MB" evidence="6">
    <location>
        <begin position="18"/>
        <end position="74"/>
    </location>
</feature>
<dbReference type="Proteomes" id="UP000283210">
    <property type="component" value="Chromosome 11"/>
</dbReference>
<evidence type="ECO:0000313" key="8">
    <source>
        <dbReference type="Proteomes" id="UP000283210"/>
    </source>
</evidence>
<dbReference type="Gene3D" id="6.10.250.540">
    <property type="match status" value="1"/>
</dbReference>
<evidence type="ECO:0000256" key="4">
    <source>
        <dbReference type="ARBA" id="ARBA00023163"/>
    </source>
</evidence>
<organism evidence="7 8">
    <name type="scientific">Oryzias javanicus</name>
    <name type="common">Javanese ricefish</name>
    <name type="synonym">Aplocheilus javanicus</name>
    <dbReference type="NCBI Taxonomy" id="123683"/>
    <lineage>
        <taxon>Eukaryota</taxon>
        <taxon>Metazoa</taxon>
        <taxon>Chordata</taxon>
        <taxon>Craniata</taxon>
        <taxon>Vertebrata</taxon>
        <taxon>Euteleostomi</taxon>
        <taxon>Actinopterygii</taxon>
        <taxon>Neopterygii</taxon>
        <taxon>Teleostei</taxon>
        <taxon>Neoteleostei</taxon>
        <taxon>Acanthomorphata</taxon>
        <taxon>Ovalentaria</taxon>
        <taxon>Atherinomorphae</taxon>
        <taxon>Beloniformes</taxon>
        <taxon>Adrianichthyidae</taxon>
        <taxon>Oryziinae</taxon>
        <taxon>Oryzias</taxon>
    </lineage>
</organism>
<comment type="similarity">
    <text evidence="1">Belongs to the E2F/DP family.</text>
</comment>
<dbReference type="InterPro" id="IPR037241">
    <property type="entry name" value="E2F-DP_heterodim"/>
</dbReference>
<dbReference type="Pfam" id="PF16421">
    <property type="entry name" value="E2F_CC-MB"/>
    <property type="match status" value="1"/>
</dbReference>
<dbReference type="GO" id="GO:0046983">
    <property type="term" value="F:protein dimerization activity"/>
    <property type="evidence" value="ECO:0007669"/>
    <property type="project" value="InterPro"/>
</dbReference>
<name>A0A3S2U9Z7_ORYJA</name>